<protein>
    <submittedName>
        <fullName evidence="7">Cadmium, cobalt and zinc/H(+)-K(+) antiporter</fullName>
    </submittedName>
</protein>
<sequence length="282" mass="31252">MRVGSHNHYHKKASGNLLYVFILNILLNVVVIIGGLITNSVAILADCLHDLSDTISVGLAWVLERISQKGSDNKYTYGYKRFSLLGAVITSVFVVVISVIVIYESLSRLFAPVSPNAEGMVLVAILGLIFKGISAFILHGGETFNEKAILYHVLGDIFKWIGLLVVSVVLIFVDLPILDPLVSIVISLWLIYNLGKTLIHSLTPLLQRVPFDINVDELKNEILSIKGVKSIEGFHLWSLDGLESVLTIKLDIDNGSDEELIKNKINEMCIEKEIIDITIEFI</sequence>
<dbReference type="EMBL" id="MZGU01000004">
    <property type="protein sequence ID" value="PWB86345.1"/>
    <property type="molecule type" value="Genomic_DNA"/>
</dbReference>
<keyword evidence="4 5" id="KW-0472">Membrane</keyword>
<dbReference type="InterPro" id="IPR050681">
    <property type="entry name" value="CDF/SLC30A"/>
</dbReference>
<dbReference type="InterPro" id="IPR002524">
    <property type="entry name" value="Cation_efflux"/>
</dbReference>
<dbReference type="GO" id="GO:0005385">
    <property type="term" value="F:zinc ion transmembrane transporter activity"/>
    <property type="evidence" value="ECO:0007669"/>
    <property type="project" value="TreeGrafter"/>
</dbReference>
<evidence type="ECO:0000256" key="4">
    <source>
        <dbReference type="ARBA" id="ARBA00023136"/>
    </source>
</evidence>
<dbReference type="AlphaFoldDB" id="A0A2U1S8D3"/>
<dbReference type="Gene3D" id="1.20.1510.10">
    <property type="entry name" value="Cation efflux protein transmembrane domain"/>
    <property type="match status" value="1"/>
</dbReference>
<keyword evidence="8" id="KW-1185">Reference proteome</keyword>
<proteinExistence type="predicted"/>
<keyword evidence="3 5" id="KW-1133">Transmembrane helix</keyword>
<feature type="transmembrane region" description="Helical" evidence="5">
    <location>
        <begin position="16"/>
        <end position="37"/>
    </location>
</feature>
<dbReference type="OrthoDB" id="269083at2157"/>
<feature type="transmembrane region" description="Helical" evidence="5">
    <location>
        <begin position="177"/>
        <end position="195"/>
    </location>
</feature>
<comment type="caution">
    <text evidence="7">The sequence shown here is derived from an EMBL/GenBank/DDBJ whole genome shotgun (WGS) entry which is preliminary data.</text>
</comment>
<name>A0A2U1S8D3_9EURY</name>
<evidence type="ECO:0000256" key="3">
    <source>
        <dbReference type="ARBA" id="ARBA00022989"/>
    </source>
</evidence>
<feature type="domain" description="Cation efflux protein transmembrane" evidence="6">
    <location>
        <begin position="17"/>
        <end position="206"/>
    </location>
</feature>
<evidence type="ECO:0000256" key="2">
    <source>
        <dbReference type="ARBA" id="ARBA00022692"/>
    </source>
</evidence>
<accession>A0A2U1S8D3</accession>
<dbReference type="Pfam" id="PF01545">
    <property type="entry name" value="Cation_efflux"/>
    <property type="match status" value="1"/>
</dbReference>
<dbReference type="SUPFAM" id="SSF161111">
    <property type="entry name" value="Cation efflux protein transmembrane domain-like"/>
    <property type="match status" value="1"/>
</dbReference>
<dbReference type="GO" id="GO:0005886">
    <property type="term" value="C:plasma membrane"/>
    <property type="evidence" value="ECO:0007669"/>
    <property type="project" value="TreeGrafter"/>
</dbReference>
<feature type="transmembrane region" description="Helical" evidence="5">
    <location>
        <begin position="119"/>
        <end position="138"/>
    </location>
</feature>
<dbReference type="InterPro" id="IPR058533">
    <property type="entry name" value="Cation_efflux_TM"/>
</dbReference>
<evidence type="ECO:0000259" key="6">
    <source>
        <dbReference type="Pfam" id="PF01545"/>
    </source>
</evidence>
<dbReference type="InterPro" id="IPR027469">
    <property type="entry name" value="Cation_efflux_TMD_sf"/>
</dbReference>
<organism evidence="7 8">
    <name type="scientific">Methanobrevibacter woesei</name>
    <dbReference type="NCBI Taxonomy" id="190976"/>
    <lineage>
        <taxon>Archaea</taxon>
        <taxon>Methanobacteriati</taxon>
        <taxon>Methanobacteriota</taxon>
        <taxon>Methanomada group</taxon>
        <taxon>Methanobacteria</taxon>
        <taxon>Methanobacteriales</taxon>
        <taxon>Methanobacteriaceae</taxon>
        <taxon>Methanobrevibacter</taxon>
    </lineage>
</organism>
<feature type="transmembrane region" description="Helical" evidence="5">
    <location>
        <begin position="84"/>
        <end position="103"/>
    </location>
</feature>
<dbReference type="PANTHER" id="PTHR11562:SF17">
    <property type="entry name" value="RE54080P-RELATED"/>
    <property type="match status" value="1"/>
</dbReference>
<feature type="transmembrane region" description="Helical" evidence="5">
    <location>
        <begin position="150"/>
        <end position="171"/>
    </location>
</feature>
<dbReference type="Proteomes" id="UP000245577">
    <property type="component" value="Unassembled WGS sequence"/>
</dbReference>
<evidence type="ECO:0000313" key="8">
    <source>
        <dbReference type="Proteomes" id="UP000245577"/>
    </source>
</evidence>
<evidence type="ECO:0000313" key="7">
    <source>
        <dbReference type="EMBL" id="PWB86345.1"/>
    </source>
</evidence>
<dbReference type="PANTHER" id="PTHR11562">
    <property type="entry name" value="CATION EFFLUX PROTEIN/ ZINC TRANSPORTER"/>
    <property type="match status" value="1"/>
</dbReference>
<gene>
    <name evidence="7" type="primary">czcD</name>
    <name evidence="7" type="ORF">MBBWO_12000</name>
</gene>
<reference evidence="7 8" key="1">
    <citation type="submission" date="2017-03" db="EMBL/GenBank/DDBJ databases">
        <title>Genome sequence of Methanobrevibacter wosei.</title>
        <authorList>
            <person name="Poehlein A."/>
            <person name="Seedorf H."/>
            <person name="Daniel R."/>
        </authorList>
    </citation>
    <scope>NUCLEOTIDE SEQUENCE [LARGE SCALE GENOMIC DNA]</scope>
    <source>
        <strain evidence="7 8">DSM 11979</strain>
    </source>
</reference>
<keyword evidence="2 5" id="KW-0812">Transmembrane</keyword>
<comment type="subcellular location">
    <subcellularLocation>
        <location evidence="1">Membrane</location>
        <topology evidence="1">Multi-pass membrane protein</topology>
    </subcellularLocation>
</comment>
<evidence type="ECO:0000256" key="5">
    <source>
        <dbReference type="SAM" id="Phobius"/>
    </source>
</evidence>
<dbReference type="NCBIfam" id="TIGR01297">
    <property type="entry name" value="CDF"/>
    <property type="match status" value="1"/>
</dbReference>
<dbReference type="RefSeq" id="WP_116669969.1">
    <property type="nucleotide sequence ID" value="NZ_JALEWY010000005.1"/>
</dbReference>
<evidence type="ECO:0000256" key="1">
    <source>
        <dbReference type="ARBA" id="ARBA00004141"/>
    </source>
</evidence>